<dbReference type="InterPro" id="IPR006315">
    <property type="entry name" value="OM_autotransptr_brl_dom"/>
</dbReference>
<dbReference type="InterPro" id="IPR050909">
    <property type="entry name" value="Bact_Autotransporter_VF"/>
</dbReference>
<dbReference type="InterPro" id="IPR043990">
    <property type="entry name" value="AC_1"/>
</dbReference>
<dbReference type="SUPFAM" id="SSF51126">
    <property type="entry name" value="Pectin lyase-like"/>
    <property type="match status" value="1"/>
</dbReference>
<dbReference type="InterPro" id="IPR005546">
    <property type="entry name" value="Autotransporte_beta"/>
</dbReference>
<dbReference type="Gene3D" id="2.40.128.130">
    <property type="entry name" value="Autotransporter beta-domain"/>
    <property type="match status" value="1"/>
</dbReference>
<proteinExistence type="predicted"/>
<name>A0AA44I0F9_YERMO</name>
<evidence type="ECO:0000313" key="3">
    <source>
        <dbReference type="Proteomes" id="UP000712947"/>
    </source>
</evidence>
<dbReference type="SUPFAM" id="SSF103515">
    <property type="entry name" value="Autotransporter"/>
    <property type="match status" value="1"/>
</dbReference>
<dbReference type="InterPro" id="IPR012332">
    <property type="entry name" value="Autotransporter_pectin_lyase_C"/>
</dbReference>
<dbReference type="InterPro" id="IPR011050">
    <property type="entry name" value="Pectin_lyase_fold/virulence"/>
</dbReference>
<comment type="caution">
    <text evidence="2">The sequence shown here is derived from an EMBL/GenBank/DDBJ whole genome shotgun (WGS) entry which is preliminary data.</text>
</comment>
<dbReference type="EMBL" id="JAASAI010000013">
    <property type="protein sequence ID" value="NIL23386.1"/>
    <property type="molecule type" value="Genomic_DNA"/>
</dbReference>
<dbReference type="PROSITE" id="PS51208">
    <property type="entry name" value="AUTOTRANSPORTER"/>
    <property type="match status" value="1"/>
</dbReference>
<feature type="domain" description="Autotransporter" evidence="1">
    <location>
        <begin position="2054"/>
        <end position="2339"/>
    </location>
</feature>
<dbReference type="SMART" id="SM00869">
    <property type="entry name" value="Autotransporter"/>
    <property type="match status" value="1"/>
</dbReference>
<evidence type="ECO:0000259" key="1">
    <source>
        <dbReference type="PROSITE" id="PS51208"/>
    </source>
</evidence>
<dbReference type="Pfam" id="PF03797">
    <property type="entry name" value="Autotransporter"/>
    <property type="match status" value="1"/>
</dbReference>
<gene>
    <name evidence="2" type="ORF">HB991_12800</name>
</gene>
<accession>A0AA44I0F9</accession>
<dbReference type="PANTHER" id="PTHR12338">
    <property type="entry name" value="AUTOTRANSPORTER"/>
    <property type="match status" value="1"/>
</dbReference>
<dbReference type="RefSeq" id="WP_050536652.1">
    <property type="nucleotide sequence ID" value="NZ_CABHYO010000069.1"/>
</dbReference>
<dbReference type="Proteomes" id="UP000712947">
    <property type="component" value="Unassembled WGS sequence"/>
</dbReference>
<evidence type="ECO:0000313" key="2">
    <source>
        <dbReference type="EMBL" id="NIL23386.1"/>
    </source>
</evidence>
<protein>
    <submittedName>
        <fullName evidence="2">Autotransporter outer membrane beta-barrel domain-containing protein</fullName>
    </submittedName>
</protein>
<dbReference type="CDD" id="cd01344">
    <property type="entry name" value="PL2_Passenger_AT"/>
    <property type="match status" value="1"/>
</dbReference>
<dbReference type="PANTHER" id="PTHR12338:SF5">
    <property type="entry name" value="ANTIGEN 43-RELATED"/>
    <property type="match status" value="1"/>
</dbReference>
<dbReference type="Pfam" id="PF18883">
    <property type="entry name" value="AC_1"/>
    <property type="match status" value="1"/>
</dbReference>
<organism evidence="2 3">
    <name type="scientific">Yersinia mollaretii</name>
    <dbReference type="NCBI Taxonomy" id="33060"/>
    <lineage>
        <taxon>Bacteria</taxon>
        <taxon>Pseudomonadati</taxon>
        <taxon>Pseudomonadota</taxon>
        <taxon>Gammaproteobacteria</taxon>
        <taxon>Enterobacterales</taxon>
        <taxon>Yersiniaceae</taxon>
        <taxon>Yersinia</taxon>
    </lineage>
</organism>
<sequence>MPVRYNSINNSFLHIGNLISGIKLSKVAVGVIIACSGALYFANTANASSCQTVDGTPGGVAVANNGSCSITDKYAPLTNDNEAGAVYVNNGDRITLTGDVATIIQGESGYTSKLLGDLYSAANGQEHLMLGDKTNGVTTWDDITGTNIIIPTYDTSKMSSSDWGASNYWFTATPHDVNGQQYIDTRFGTVEDGTLVVNLGNSALPSTAAENRIKMAAKQSLLTVAKGNNSTVEWTSKNMVVFEVWSPAQAGVGTTHFKYSTPNYQGTFIGFDNNSYTVNNAEQLKAYNDILIQALKQGKLKTEQAYDNALAQGVTFTERDGSFDYTVTPSDEVTMPLGDSAIIVADGHGAKGIIKDGGQLDSRISYLGAMVAKNGGHIEVENGAQLSGQYYLMRVMEGSTGINDGVMSSGYFVGDNWDTTSLDPYPQGLAYVQGFAATVEGINAYFINNGIMNLGGWSYAENASSILDTNYLIKTTSGATASNNGIMNIGVNNNFLDADLAGVIIDGIDSTFTNESGGQIYIGRAAQYDIDNPENVSDTANKRSQQGIRLIEGKAINNGNITIGSKTENAIGMIATGDKSGASLTNNGQIIINGDASEHPLQNVAIWAENTGDTEIHHNGLIELNGVNAVALKVLSTNKNATATTGANSSINIDGGANISNGTRNFGIWVEGSDASADIQGQVNLKGEGAIGVHARNGAKIDVHGNAQVNFLEGKNQIGYFIYGLDSHILNSTAQPQTLTTEGSTLYRLDGGASFIGSDEINLSSQLTAQSKDTTLFLVTGTDKDSGTASQFTSGKLKMDVNGEGSTGIRVEGGASGTITATADIIRVAGNGATAGIVDGKYYGIDGLDAPDNFSTNSILTSFAQLGSAHSLDGAFGYIARNSGTLVHKGSLDFSTSGTGKTGVLVDNGILDNQGAIKVKGVAVHIKGENAKVINTSTIEATDETAAYLIDNGASLTLDGTGQTKAGGTAHGVLLQTGAMGLTIDRAIIDMTGSGNGIENTAEISDINLSDAVINVGSGAGIRTATALAQTDNVTINVEGANGTGFLFEKNTAGNKTTDVELNLAGTNGLTINVNSASGQGLLTNSSANVTSGANINVNQLAGGSALVVGGTSNSVNQHGNLQSKSTISGISVVDINNGQVSTFNNYGQILAASVSQLALQTLSGPAVAFTNAANAIILGQVNLLNDQDNSITLVSSSKGTDFKTSAGDDRFVLKDITASEQGTLFHTLNGGTGHDTLQLDNSVYRVLNADTILNMEEIELKNRSILTLDNTLLALGDAKDDSTNTGYNIDATSELAIVNNNAVAFNHHLSGLGLLSINTSGQSFDFTTNNYADGFAGTVALGHSTFQLKDGNSEALKQATLKLGQNSVTQVGDSLQNIGGLIFDGGTLNFNTGTPGQLEKSQIQTSHLLDLAGTGNIGINIENVQNYLPPSTSSVGTTPLMEQDDGNLLLKLVDSIGVVSGSGGALQLIDNRTNTVITNKTMADIEQNGMHVANGTYDYRLTAGANNDGLYVNYGLTQVKLLSDGANALTLTSGGKTGVAADLSAKIVGAGDLSIDTGAGNTVSLSNTLNSYTGVTDIRSGTLLMQANNVLGSTEKLQLSNQSLFEMASFSQVIGKLESALGTWVNLSGGHLTINQGGVSDGHLAGAGILTIADNTLTVNGANDQLSAKTEIENSAQVAVNHISGLGAGNIDNAGKLSLTDATGNFVNNLSNSGDVKLNNSQATLQGNNVLFSGRYQIDNASVLTASQAQHLGSADVENDGELVLNANADWSLLNNVSGVGNLTKFGQAVLTLMGNVTYTGHTDINQGGVMLGSRNTPVTLASQQVNIANNSFMSGYGGVAGNIDNQGSLYVGDTALTRLLSPATTFMVGGNLMNSGSTYIGTASSYTGNQLHISGDYQGNNGHLYLNTVLGDDNSLTDKLIVDGNTQGNTLVTVANVGGQGAETLNGIEVVHVGGDSLGTFTQNGRIVAGAYEYSLGRGNGMNASNWYLTSQLNDLTVGPIDPAKPTDPSKPSILRPEVSSYAANIAGANTLFMTRLHDRLGETQYIDALTGEEKVTSMWMRHVGGHNRSRDTSGQLQTQSNRYVLQLGGDIAQWSDDNLNRMHLGVMAGYANQQSNTTSHITNIGSRSKVDGYSAGLYGTWYDNDANKNGTYVDTWVLYNWFNNTVSGESLATESYKSNGFTASAEVGYTFKVSESAENNRIFYLQPKAQVVWMGVKADSFSDTDNTQISSEGDGNILTRLGLRSYINGYSDIDKGKQRVFEPFVEANWIHNSKNFGGNMGGKLVEQAGTRNIGELKVGVEAQWDPKLNLWMNVGQQVGGKGYSDTSAVLGVKYNF</sequence>
<dbReference type="GO" id="GO:0019867">
    <property type="term" value="C:outer membrane"/>
    <property type="evidence" value="ECO:0007669"/>
    <property type="project" value="InterPro"/>
</dbReference>
<reference evidence="2" key="1">
    <citation type="submission" date="2020-03" db="EMBL/GenBank/DDBJ databases">
        <authorList>
            <person name="Kislichkina A."/>
            <person name="Dentovskaya S."/>
            <person name="Shaikhutdinov R."/>
            <person name="Ivanov S."/>
            <person name="Sizova A."/>
            <person name="Solomentsev V."/>
            <person name="Bogun A."/>
        </authorList>
    </citation>
    <scope>NUCLEOTIDE SEQUENCE</scope>
    <source>
        <strain evidence="2">SCPM-O-B-7610</strain>
    </source>
</reference>
<dbReference type="NCBIfam" id="TIGR01414">
    <property type="entry name" value="autotrans_barl"/>
    <property type="match status" value="1"/>
</dbReference>
<dbReference type="InterPro" id="IPR036709">
    <property type="entry name" value="Autotransporte_beta_dom_sf"/>
</dbReference>
<dbReference type="Gene3D" id="2.160.20.20">
    <property type="match status" value="1"/>
</dbReference>